<accession>A0A0E0CMC1</accession>
<feature type="compositionally biased region" description="Basic and acidic residues" evidence="1">
    <location>
        <begin position="20"/>
        <end position="37"/>
    </location>
</feature>
<feature type="compositionally biased region" description="Basic residues" evidence="1">
    <location>
        <begin position="52"/>
        <end position="61"/>
    </location>
</feature>
<dbReference type="EnsemblPlants" id="OMERI02G21110.1">
    <property type="protein sequence ID" value="OMERI02G21110.1"/>
    <property type="gene ID" value="OMERI02G21110"/>
</dbReference>
<protein>
    <submittedName>
        <fullName evidence="2">Uncharacterized protein</fullName>
    </submittedName>
</protein>
<evidence type="ECO:0000256" key="1">
    <source>
        <dbReference type="SAM" id="MobiDB-lite"/>
    </source>
</evidence>
<feature type="region of interest" description="Disordered" evidence="1">
    <location>
        <begin position="1"/>
        <end position="90"/>
    </location>
</feature>
<dbReference type="HOGENOM" id="CLU_2565216_0_0_1"/>
<proteinExistence type="predicted"/>
<dbReference type="Gramene" id="OMERI02G21110.1">
    <property type="protein sequence ID" value="OMERI02G21110.1"/>
    <property type="gene ID" value="OMERI02G21110"/>
</dbReference>
<reference evidence="2" key="1">
    <citation type="submission" date="2015-04" db="UniProtKB">
        <authorList>
            <consortium name="EnsemblPlants"/>
        </authorList>
    </citation>
    <scope>IDENTIFICATION</scope>
</reference>
<evidence type="ECO:0000313" key="3">
    <source>
        <dbReference type="Proteomes" id="UP000008021"/>
    </source>
</evidence>
<sequence length="90" mass="9849">MRRVRPEPSSGTVRAAQSRDTVRSPAVREEGRPDSHAKARAHLSPPPDSIPSRRRLRRSPTGRRPPATGPELVRTSGAGSPRRLPRFGAI</sequence>
<dbReference type="AlphaFoldDB" id="A0A0E0CMC1"/>
<keyword evidence="3" id="KW-1185">Reference proteome</keyword>
<reference evidence="2" key="2">
    <citation type="submission" date="2018-05" db="EMBL/GenBank/DDBJ databases">
        <title>OmerRS3 (Oryza meridionalis Reference Sequence Version 3).</title>
        <authorList>
            <person name="Zhang J."/>
            <person name="Kudrna D."/>
            <person name="Lee S."/>
            <person name="Talag J."/>
            <person name="Welchert J."/>
            <person name="Wing R.A."/>
        </authorList>
    </citation>
    <scope>NUCLEOTIDE SEQUENCE [LARGE SCALE GENOMIC DNA]</scope>
    <source>
        <strain evidence="2">cv. OR44</strain>
    </source>
</reference>
<dbReference type="Proteomes" id="UP000008021">
    <property type="component" value="Chromosome 2"/>
</dbReference>
<evidence type="ECO:0000313" key="2">
    <source>
        <dbReference type="EnsemblPlants" id="OMERI02G21110.1"/>
    </source>
</evidence>
<organism evidence="2">
    <name type="scientific">Oryza meridionalis</name>
    <dbReference type="NCBI Taxonomy" id="40149"/>
    <lineage>
        <taxon>Eukaryota</taxon>
        <taxon>Viridiplantae</taxon>
        <taxon>Streptophyta</taxon>
        <taxon>Embryophyta</taxon>
        <taxon>Tracheophyta</taxon>
        <taxon>Spermatophyta</taxon>
        <taxon>Magnoliopsida</taxon>
        <taxon>Liliopsida</taxon>
        <taxon>Poales</taxon>
        <taxon>Poaceae</taxon>
        <taxon>BOP clade</taxon>
        <taxon>Oryzoideae</taxon>
        <taxon>Oryzeae</taxon>
        <taxon>Oryzinae</taxon>
        <taxon>Oryza</taxon>
    </lineage>
</organism>
<name>A0A0E0CMC1_9ORYZ</name>